<evidence type="ECO:0000313" key="6">
    <source>
        <dbReference type="Proteomes" id="UP001352263"/>
    </source>
</evidence>
<protein>
    <recommendedName>
        <fullName evidence="2">Chemotaxis protein CheW</fullName>
    </recommendedName>
</protein>
<keyword evidence="6" id="KW-1185">Reference proteome</keyword>
<sequence>MNDHAMNNPHADCWNRIGVRGDHSCELLGEHGHCRHCGVYSSAAAQVMQRPLSQAYLQEWADIFARPQEEDRRSDQSALIFRIGSEWLALPTRLALAVADPRAPHRLPHRSAGPLLGVVGIQGRIYPCMSLAALLGIADEEPAAQPGQRVYPRLLLMQFGRQAFALPVDDLQGMHRHASNQLRPLPATLAESRHRYMRGLLVLDERRIGCLDEELIGHQLNGALR</sequence>
<dbReference type="PROSITE" id="PS50851">
    <property type="entry name" value="CHEW"/>
    <property type="match status" value="1"/>
</dbReference>
<proteinExistence type="predicted"/>
<dbReference type="EMBL" id="JAWIIV010000003">
    <property type="protein sequence ID" value="MEC4718724.1"/>
    <property type="molecule type" value="Genomic_DNA"/>
</dbReference>
<evidence type="ECO:0000313" key="5">
    <source>
        <dbReference type="EMBL" id="MEC4718724.1"/>
    </source>
</evidence>
<dbReference type="Pfam" id="PF01584">
    <property type="entry name" value="CheW"/>
    <property type="match status" value="1"/>
</dbReference>
<evidence type="ECO:0000256" key="2">
    <source>
        <dbReference type="ARBA" id="ARBA00021483"/>
    </source>
</evidence>
<reference evidence="5 6" key="1">
    <citation type="submission" date="2023-10" db="EMBL/GenBank/DDBJ databases">
        <title>Noviherbaspirillum sp. CPCC 100848 genome assembly.</title>
        <authorList>
            <person name="Li X.Y."/>
            <person name="Fang X.M."/>
        </authorList>
    </citation>
    <scope>NUCLEOTIDE SEQUENCE [LARGE SCALE GENOMIC DNA]</scope>
    <source>
        <strain evidence="5 6">CPCC 100848</strain>
    </source>
</reference>
<organism evidence="5 6">
    <name type="scientific">Noviherbaspirillum album</name>
    <dbReference type="NCBI Taxonomy" id="3080276"/>
    <lineage>
        <taxon>Bacteria</taxon>
        <taxon>Pseudomonadati</taxon>
        <taxon>Pseudomonadota</taxon>
        <taxon>Betaproteobacteria</taxon>
        <taxon>Burkholderiales</taxon>
        <taxon>Oxalobacteraceae</taxon>
        <taxon>Noviherbaspirillum</taxon>
    </lineage>
</organism>
<dbReference type="Gene3D" id="2.30.30.40">
    <property type="entry name" value="SH3 Domains"/>
    <property type="match status" value="1"/>
</dbReference>
<name>A0ABU6J6B6_9BURK</name>
<dbReference type="Gene3D" id="2.40.50.180">
    <property type="entry name" value="CheA-289, Domain 4"/>
    <property type="match status" value="1"/>
</dbReference>
<feature type="domain" description="CheW-like" evidence="4">
    <location>
        <begin position="75"/>
        <end position="222"/>
    </location>
</feature>
<gene>
    <name evidence="5" type="ORF">RY831_06170</name>
</gene>
<keyword evidence="3" id="KW-0963">Cytoplasm</keyword>
<evidence type="ECO:0000256" key="1">
    <source>
        <dbReference type="ARBA" id="ARBA00004496"/>
    </source>
</evidence>
<comment type="caution">
    <text evidence="5">The sequence shown here is derived from an EMBL/GenBank/DDBJ whole genome shotgun (WGS) entry which is preliminary data.</text>
</comment>
<evidence type="ECO:0000256" key="3">
    <source>
        <dbReference type="ARBA" id="ARBA00022490"/>
    </source>
</evidence>
<dbReference type="SUPFAM" id="SSF50341">
    <property type="entry name" value="CheW-like"/>
    <property type="match status" value="1"/>
</dbReference>
<dbReference type="PANTHER" id="PTHR22617">
    <property type="entry name" value="CHEMOTAXIS SENSOR HISTIDINE KINASE-RELATED"/>
    <property type="match status" value="1"/>
</dbReference>
<dbReference type="Proteomes" id="UP001352263">
    <property type="component" value="Unassembled WGS sequence"/>
</dbReference>
<dbReference type="InterPro" id="IPR036061">
    <property type="entry name" value="CheW-like_dom_sf"/>
</dbReference>
<dbReference type="RefSeq" id="WP_326505446.1">
    <property type="nucleotide sequence ID" value="NZ_JAWIIV010000003.1"/>
</dbReference>
<dbReference type="PANTHER" id="PTHR22617:SF45">
    <property type="entry name" value="CHEMOTAXIS PROTEIN CHEW"/>
    <property type="match status" value="1"/>
</dbReference>
<comment type="subcellular location">
    <subcellularLocation>
        <location evidence="1">Cytoplasm</location>
    </subcellularLocation>
</comment>
<dbReference type="InterPro" id="IPR002545">
    <property type="entry name" value="CheW-lke_dom"/>
</dbReference>
<evidence type="ECO:0000259" key="4">
    <source>
        <dbReference type="PROSITE" id="PS50851"/>
    </source>
</evidence>
<accession>A0ABU6J6B6</accession>
<dbReference type="SMART" id="SM00260">
    <property type="entry name" value="CheW"/>
    <property type="match status" value="1"/>
</dbReference>
<dbReference type="InterPro" id="IPR039315">
    <property type="entry name" value="CheW"/>
</dbReference>